<dbReference type="GO" id="GO:0047964">
    <property type="term" value="F:glyoxylate reductase (NADH) activity"/>
    <property type="evidence" value="ECO:0007669"/>
    <property type="project" value="UniProtKB-EC"/>
</dbReference>
<keyword evidence="4" id="KW-0520">NAD</keyword>
<dbReference type="InterPro" id="IPR029752">
    <property type="entry name" value="D-isomer_DH_CS1"/>
</dbReference>
<dbReference type="SUPFAM" id="SSF52283">
    <property type="entry name" value="Formate/glycerate dehydrogenase catalytic domain-like"/>
    <property type="match status" value="1"/>
</dbReference>
<dbReference type="GO" id="GO:0051287">
    <property type="term" value="F:NAD binding"/>
    <property type="evidence" value="ECO:0007669"/>
    <property type="project" value="InterPro"/>
</dbReference>
<accession>E4T4B2</accession>
<dbReference type="Gene3D" id="3.40.50.720">
    <property type="entry name" value="NAD(P)-binding Rossmann-like Domain"/>
    <property type="match status" value="2"/>
</dbReference>
<keyword evidence="2" id="KW-0028">Amino-acid biosynthesis</keyword>
<evidence type="ECO:0000256" key="4">
    <source>
        <dbReference type="ARBA" id="ARBA00023027"/>
    </source>
</evidence>
<evidence type="ECO:0000313" key="8">
    <source>
        <dbReference type="EMBL" id="ADQ79556.1"/>
    </source>
</evidence>
<dbReference type="PANTHER" id="PTHR42789:SF1">
    <property type="entry name" value="D-ISOMER SPECIFIC 2-HYDROXYACID DEHYDROGENASE FAMILY PROTEIN (AFU_ORTHOLOGUE AFUA_6G10090)"/>
    <property type="match status" value="1"/>
</dbReference>
<dbReference type="InterPro" id="IPR006140">
    <property type="entry name" value="D-isomer_DH_NAD-bd"/>
</dbReference>
<reference key="1">
    <citation type="submission" date="2010-11" db="EMBL/GenBank/DDBJ databases">
        <title>The complete genome of Paludibacter propionicigenes DSM 17365.</title>
        <authorList>
            <consortium name="US DOE Joint Genome Institute (JGI-PGF)"/>
            <person name="Lucas S."/>
            <person name="Copeland A."/>
            <person name="Lapidus A."/>
            <person name="Bruce D."/>
            <person name="Goodwin L."/>
            <person name="Pitluck S."/>
            <person name="Kyrpides N."/>
            <person name="Mavromatis K."/>
            <person name="Ivanova N."/>
            <person name="Munk A.C."/>
            <person name="Brettin T."/>
            <person name="Detter J.C."/>
            <person name="Han C."/>
            <person name="Tapia R."/>
            <person name="Land M."/>
            <person name="Hauser L."/>
            <person name="Markowitz V."/>
            <person name="Cheng J.-F."/>
            <person name="Hugenholtz P."/>
            <person name="Woyke T."/>
            <person name="Wu D."/>
            <person name="Gronow S."/>
            <person name="Wellnitz S."/>
            <person name="Brambilla E."/>
            <person name="Klenk H.-P."/>
            <person name="Eisen J.A."/>
        </authorList>
    </citation>
    <scope>NUCLEOTIDE SEQUENCE</scope>
    <source>
        <strain>WB4</strain>
    </source>
</reference>
<dbReference type="RefSeq" id="WP_013444925.1">
    <property type="nucleotide sequence ID" value="NC_014734.1"/>
</dbReference>
<evidence type="ECO:0000256" key="1">
    <source>
        <dbReference type="ARBA" id="ARBA00005854"/>
    </source>
</evidence>
<dbReference type="InterPro" id="IPR050857">
    <property type="entry name" value="D-2-hydroxyacid_DH"/>
</dbReference>
<dbReference type="Proteomes" id="UP000008718">
    <property type="component" value="Chromosome"/>
</dbReference>
<evidence type="ECO:0000256" key="2">
    <source>
        <dbReference type="ARBA" id="ARBA00022605"/>
    </source>
</evidence>
<keyword evidence="9" id="KW-1185">Reference proteome</keyword>
<dbReference type="HOGENOM" id="CLU_019796_1_2_10"/>
<dbReference type="InterPro" id="IPR029753">
    <property type="entry name" value="D-isomer_DH_CS"/>
</dbReference>
<dbReference type="PANTHER" id="PTHR42789">
    <property type="entry name" value="D-ISOMER SPECIFIC 2-HYDROXYACID DEHYDROGENASE FAMILY PROTEIN (AFU_ORTHOLOGUE AFUA_6G10090)"/>
    <property type="match status" value="1"/>
</dbReference>
<dbReference type="STRING" id="694427.Palpr_1410"/>
<sequence length="330" mass="37297">MNLFSTSGNLKEKKRVLVSTRLLREGFSQLEEHFEVAFPENEVFSRNEILQLLPSFDAFVPTFQFKVDKDIIDAGQDRLKIIANFGVGYNNIDIDYACRKNILVTNTPDPVIEPTAEQAFALMLAAARRVAECDRKLRLKDGLKWGVLENLGQTLYGKTIGIVGMGRIGQSLARRALANGMKIVYYNRTKLPLDIENLYQAEWMELDNLLSASDVVSLHVPLTNETFHLIDSKKLARMKTTAILINTARGPVVNELDLVKVLKDRRIYAAALDVYEFEPIINQELLQMDNVVLAPHNGTATIEARNDMARLVSQNIIRYFAGRTDINRVN</sequence>
<evidence type="ECO:0000313" key="9">
    <source>
        <dbReference type="Proteomes" id="UP000008718"/>
    </source>
</evidence>
<proteinExistence type="inferred from homology"/>
<dbReference type="PROSITE" id="PS00670">
    <property type="entry name" value="D_2_HYDROXYACID_DH_2"/>
    <property type="match status" value="1"/>
</dbReference>
<organism evidence="8 9">
    <name type="scientific">Paludibacter propionicigenes (strain DSM 17365 / JCM 13257 / WB4)</name>
    <dbReference type="NCBI Taxonomy" id="694427"/>
    <lineage>
        <taxon>Bacteria</taxon>
        <taxon>Pseudomonadati</taxon>
        <taxon>Bacteroidota</taxon>
        <taxon>Bacteroidia</taxon>
        <taxon>Bacteroidales</taxon>
        <taxon>Paludibacteraceae</taxon>
        <taxon>Paludibacter</taxon>
    </lineage>
</organism>
<dbReference type="GO" id="GO:0008652">
    <property type="term" value="P:amino acid biosynthetic process"/>
    <property type="evidence" value="ECO:0007669"/>
    <property type="project" value="UniProtKB-KW"/>
</dbReference>
<name>E4T4B2_PALPW</name>
<dbReference type="Pfam" id="PF02826">
    <property type="entry name" value="2-Hacid_dh_C"/>
    <property type="match status" value="1"/>
</dbReference>
<protein>
    <submittedName>
        <fullName evidence="8">D-isomer specific 2-hydroxyacid dehydrogenase NAD-binding protein</fullName>
        <ecNumber evidence="8">1.1.1.26</ecNumber>
    </submittedName>
</protein>
<dbReference type="PROSITE" id="PS00065">
    <property type="entry name" value="D_2_HYDROXYACID_DH_1"/>
    <property type="match status" value="1"/>
</dbReference>
<dbReference type="AlphaFoldDB" id="E4T4B2"/>
<dbReference type="EC" id="1.1.1.26" evidence="8"/>
<evidence type="ECO:0000259" key="6">
    <source>
        <dbReference type="Pfam" id="PF00389"/>
    </source>
</evidence>
<dbReference type="PROSITE" id="PS00671">
    <property type="entry name" value="D_2_HYDROXYACID_DH_3"/>
    <property type="match status" value="1"/>
</dbReference>
<gene>
    <name evidence="8" type="ordered locus">Palpr_1410</name>
</gene>
<feature type="domain" description="D-isomer specific 2-hydroxyacid dehydrogenase catalytic" evidence="6">
    <location>
        <begin position="17"/>
        <end position="330"/>
    </location>
</feature>
<reference evidence="8 9" key="2">
    <citation type="journal article" date="2011" name="Stand. Genomic Sci.">
        <title>Complete genome sequence of Paludibacter propionicigenes type strain (WB4).</title>
        <authorList>
            <person name="Gronow S."/>
            <person name="Munk C."/>
            <person name="Lapidus A."/>
            <person name="Nolan M."/>
            <person name="Lucas S."/>
            <person name="Hammon N."/>
            <person name="Deshpande S."/>
            <person name="Cheng J.F."/>
            <person name="Tapia R."/>
            <person name="Han C."/>
            <person name="Goodwin L."/>
            <person name="Pitluck S."/>
            <person name="Liolios K."/>
            <person name="Ivanova N."/>
            <person name="Mavromatis K."/>
            <person name="Mikhailova N."/>
            <person name="Pati A."/>
            <person name="Chen A."/>
            <person name="Palaniappan K."/>
            <person name="Land M."/>
            <person name="Hauser L."/>
            <person name="Chang Y.J."/>
            <person name="Jeffries C.D."/>
            <person name="Brambilla E."/>
            <person name="Rohde M."/>
            <person name="Goker M."/>
            <person name="Detter J.C."/>
            <person name="Woyke T."/>
            <person name="Bristow J."/>
            <person name="Eisen J.A."/>
            <person name="Markowitz V."/>
            <person name="Hugenholtz P."/>
            <person name="Kyrpides N.C."/>
            <person name="Klenk H.P."/>
        </authorList>
    </citation>
    <scope>NUCLEOTIDE SEQUENCE [LARGE SCALE GENOMIC DNA]</scope>
    <source>
        <strain evidence="9">DSM 17365 / JCM 13257 / WB4</strain>
    </source>
</reference>
<dbReference type="eggNOG" id="COG1052">
    <property type="taxonomic scope" value="Bacteria"/>
</dbReference>
<dbReference type="SUPFAM" id="SSF51735">
    <property type="entry name" value="NAD(P)-binding Rossmann-fold domains"/>
    <property type="match status" value="1"/>
</dbReference>
<evidence type="ECO:0000256" key="3">
    <source>
        <dbReference type="ARBA" id="ARBA00023002"/>
    </source>
</evidence>
<evidence type="ECO:0000259" key="7">
    <source>
        <dbReference type="Pfam" id="PF02826"/>
    </source>
</evidence>
<dbReference type="InterPro" id="IPR006139">
    <property type="entry name" value="D-isomer_2_OHA_DH_cat_dom"/>
</dbReference>
<dbReference type="EMBL" id="CP002345">
    <property type="protein sequence ID" value="ADQ79556.1"/>
    <property type="molecule type" value="Genomic_DNA"/>
</dbReference>
<dbReference type="FunFam" id="3.40.50.720:FF:000203">
    <property type="entry name" value="D-3-phosphoglycerate dehydrogenase (SerA)"/>
    <property type="match status" value="1"/>
</dbReference>
<dbReference type="InterPro" id="IPR036291">
    <property type="entry name" value="NAD(P)-bd_dom_sf"/>
</dbReference>
<feature type="domain" description="D-isomer specific 2-hydroxyacid dehydrogenase NAD-binding" evidence="7">
    <location>
        <begin position="120"/>
        <end position="298"/>
    </location>
</feature>
<dbReference type="KEGG" id="ppn:Palpr_1410"/>
<comment type="similarity">
    <text evidence="1 5">Belongs to the D-isomer specific 2-hydroxyacid dehydrogenase family.</text>
</comment>
<evidence type="ECO:0000256" key="5">
    <source>
        <dbReference type="RuleBase" id="RU003719"/>
    </source>
</evidence>
<dbReference type="Pfam" id="PF00389">
    <property type="entry name" value="2-Hacid_dh"/>
    <property type="match status" value="1"/>
</dbReference>
<keyword evidence="3 5" id="KW-0560">Oxidoreductase</keyword>
<dbReference type="OrthoDB" id="9777288at2"/>